<organism evidence="1 2">
    <name type="scientific">Arabidopsis thaliana x Arabidopsis arenosa</name>
    <dbReference type="NCBI Taxonomy" id="1240361"/>
    <lineage>
        <taxon>Eukaryota</taxon>
        <taxon>Viridiplantae</taxon>
        <taxon>Streptophyta</taxon>
        <taxon>Embryophyta</taxon>
        <taxon>Tracheophyta</taxon>
        <taxon>Spermatophyta</taxon>
        <taxon>Magnoliopsida</taxon>
        <taxon>eudicotyledons</taxon>
        <taxon>Gunneridae</taxon>
        <taxon>Pentapetalae</taxon>
        <taxon>rosids</taxon>
        <taxon>malvids</taxon>
        <taxon>Brassicales</taxon>
        <taxon>Brassicaceae</taxon>
        <taxon>Camelineae</taxon>
        <taxon>Arabidopsis</taxon>
    </lineage>
</organism>
<comment type="caution">
    <text evidence="1">The sequence shown here is derived from an EMBL/GenBank/DDBJ whole genome shotgun (WGS) entry which is preliminary data.</text>
</comment>
<reference evidence="1 2" key="1">
    <citation type="submission" date="2020-12" db="EMBL/GenBank/DDBJ databases">
        <title>Concerted genomic and epigenomic changes stabilize Arabidopsis allopolyploids.</title>
        <authorList>
            <person name="Chen Z."/>
        </authorList>
    </citation>
    <scope>NUCLEOTIDE SEQUENCE [LARGE SCALE GENOMIC DNA]</scope>
    <source>
        <strain evidence="1">Allo738</strain>
        <tissue evidence="1">Leaf</tissue>
    </source>
</reference>
<proteinExistence type="predicted"/>
<protein>
    <submittedName>
        <fullName evidence="1">Uncharacterized protein</fullName>
    </submittedName>
</protein>
<dbReference type="AlphaFoldDB" id="A0A8T2AV93"/>
<gene>
    <name evidence="1" type="ORF">ISN45_Aa03g023810</name>
</gene>
<keyword evidence="2" id="KW-1185">Reference proteome</keyword>
<name>A0A8T2AV93_9BRAS</name>
<dbReference type="EMBL" id="JAEFBK010000008">
    <property type="protein sequence ID" value="KAG7578171.1"/>
    <property type="molecule type" value="Genomic_DNA"/>
</dbReference>
<sequence>MTKMEKMASLSELRFLVTTHLSKHEWLGKTLFSSAFVSSGHEDHIKSHKGLPVYRVRLKRSHPRLARDPRRKIVLSGCFLVT</sequence>
<evidence type="ECO:0000313" key="2">
    <source>
        <dbReference type="Proteomes" id="UP000694240"/>
    </source>
</evidence>
<dbReference type="Proteomes" id="UP000694240">
    <property type="component" value="Chromosome 8"/>
</dbReference>
<evidence type="ECO:0000313" key="1">
    <source>
        <dbReference type="EMBL" id="KAG7578171.1"/>
    </source>
</evidence>
<accession>A0A8T2AV93</accession>